<proteinExistence type="predicted"/>
<organism evidence="2 3">
    <name type="scientific">Acidianus rod-shaped virus 2</name>
    <dbReference type="NCBI Taxonomy" id="1732175"/>
    <lineage>
        <taxon>Viruses</taxon>
        <taxon>Adnaviria</taxon>
        <taxon>Zilligvirae</taxon>
        <taxon>Taleaviricota</taxon>
        <taxon>Tokiviricetes</taxon>
        <taxon>Ligamenvirales</taxon>
        <taxon>Rudiviridae</taxon>
        <taxon>Hoswirudivirus</taxon>
        <taxon>Hoswirudivirus pozzuoliense</taxon>
        <taxon>Hoswirudivirus ARV2</taxon>
    </lineage>
</organism>
<dbReference type="InterPro" id="IPR002145">
    <property type="entry name" value="CopG"/>
</dbReference>
<keyword evidence="3" id="KW-1185">Reference proteome</keyword>
<dbReference type="EMBL" id="KP282675">
    <property type="protein sequence ID" value="ALG96873.1"/>
    <property type="molecule type" value="Genomic_DNA"/>
</dbReference>
<reference evidence="2 3" key="1">
    <citation type="journal article" date="2015" name="Environ. Microbiol.">
        <title>Novel viral genomes identified from six metagenomes reveal wide distribution of archaeal viruses and high viral diversity in terrestrial hot springs.</title>
        <authorList>
            <person name="Gudbergsdottir S.R."/>
            <person name="Menzel P."/>
            <person name="Krogh A."/>
            <person name="Young M."/>
            <person name="Peng X."/>
        </authorList>
    </citation>
    <scope>NUCLEOTIDE SEQUENCE [LARGE SCALE GENOMIC DNA]</scope>
    <source>
        <strain evidence="2 3">ARV2</strain>
    </source>
</reference>
<dbReference type="Proteomes" id="UP000202190">
    <property type="component" value="Segment"/>
</dbReference>
<protein>
    <submittedName>
        <fullName evidence="2">Conserved protein</fullName>
    </submittedName>
</protein>
<dbReference type="Gene3D" id="1.10.1220.10">
    <property type="entry name" value="Met repressor-like"/>
    <property type="match status" value="1"/>
</dbReference>
<name>A0A0N9NWE4_9VIRU</name>
<dbReference type="RefSeq" id="YP_009230214.1">
    <property type="nucleotide sequence ID" value="NC_029314.1"/>
</dbReference>
<dbReference type="InterPro" id="IPR010985">
    <property type="entry name" value="Ribbon_hlx_hlx"/>
</dbReference>
<dbReference type="Pfam" id="PF01402">
    <property type="entry name" value="RHH_1"/>
    <property type="match status" value="1"/>
</dbReference>
<dbReference type="InterPro" id="IPR013321">
    <property type="entry name" value="Arc_rbn_hlx_hlx"/>
</dbReference>
<dbReference type="SUPFAM" id="SSF47598">
    <property type="entry name" value="Ribbon-helix-helix"/>
    <property type="match status" value="1"/>
</dbReference>
<dbReference type="OrthoDB" id="28320at10239"/>
<dbReference type="GO" id="GO:0006355">
    <property type="term" value="P:regulation of DNA-templated transcription"/>
    <property type="evidence" value="ECO:0007669"/>
    <property type="project" value="InterPro"/>
</dbReference>
<sequence>MRVVTFKLEETLLEQLDSLAIKYQLTRSEIIRKAIEKLIEEERSKEQIPKARVEKIRL</sequence>
<accession>A0A0N9NWE4</accession>
<evidence type="ECO:0000313" key="2">
    <source>
        <dbReference type="EMBL" id="ALG96873.1"/>
    </source>
</evidence>
<feature type="domain" description="Ribbon-helix-helix protein CopG" evidence="1">
    <location>
        <begin position="3"/>
        <end position="42"/>
    </location>
</feature>
<dbReference type="GeneID" id="26887624"/>
<evidence type="ECO:0000313" key="3">
    <source>
        <dbReference type="Proteomes" id="UP000202190"/>
    </source>
</evidence>
<dbReference type="KEGG" id="vg:26887624"/>
<evidence type="ECO:0000259" key="1">
    <source>
        <dbReference type="Pfam" id="PF01402"/>
    </source>
</evidence>